<dbReference type="SMART" id="SM00304">
    <property type="entry name" value="HAMP"/>
    <property type="match status" value="1"/>
</dbReference>
<dbReference type="AlphaFoldDB" id="A0A1V4INS3"/>
<sequence length="490" mass="57667">MMRWNSIRTKFIVIESVFFIAVVGGAALLFILFGKDYYINCDRRKMNKAFSELYKINLKKLEKNNTRMISKYEDDGFRFVVATNDYYGVIDVIYSTIQGHSNEKIRNGNYRVMEHNLHMGKFSREPEANYNNNHNIDLYGIIKQGGRDYYIYIYEYTSQLKNELEYSEKFLILILIVLILVGGVLIFFLTDKITKPIKKIDIVANKISQMDFSEQIQEDKYFGEIGSLSKSINRMSEQMQRYINDLENYNYILLEENCNMTEMTEMRRNFVSNMSHELKTPLAIISSQVEIIMEMDDKVDKEYYFNSILEETDKMSRMVSEMLEVSFVENSLNHMEMEEINITEITKKLLLKYEAVFLQKQIHCGTDIEKDCFVMGNGRYLEKAINNYLLNAYEHTKNGSEIKVKLYTKDSEIILSVYNEGSKIEDKDMDKIWLNYYQQSKCKKFNANQKNVGLGLYIVKSIIDQHHGICNVENKEKGVEFNIRLKKLNL</sequence>
<evidence type="ECO:0000313" key="12">
    <source>
        <dbReference type="Proteomes" id="UP000190080"/>
    </source>
</evidence>
<keyword evidence="12" id="KW-1185">Reference proteome</keyword>
<comment type="subcellular location">
    <subcellularLocation>
        <location evidence="2">Membrane</location>
    </subcellularLocation>
</comment>
<dbReference type="PROSITE" id="PS50885">
    <property type="entry name" value="HAMP"/>
    <property type="match status" value="1"/>
</dbReference>
<dbReference type="InterPro" id="IPR036890">
    <property type="entry name" value="HATPase_C_sf"/>
</dbReference>
<keyword evidence="7" id="KW-0902">Two-component regulatory system</keyword>
<evidence type="ECO:0000256" key="1">
    <source>
        <dbReference type="ARBA" id="ARBA00000085"/>
    </source>
</evidence>
<feature type="domain" description="Histidine kinase" evidence="9">
    <location>
        <begin position="273"/>
        <end position="489"/>
    </location>
</feature>
<dbReference type="OrthoDB" id="9813151at2"/>
<dbReference type="SMART" id="SM00388">
    <property type="entry name" value="HisKA"/>
    <property type="match status" value="1"/>
</dbReference>
<dbReference type="Proteomes" id="UP000190080">
    <property type="component" value="Unassembled WGS sequence"/>
</dbReference>
<feature type="transmembrane region" description="Helical" evidence="8">
    <location>
        <begin position="12"/>
        <end position="33"/>
    </location>
</feature>
<reference evidence="11 12" key="1">
    <citation type="submission" date="2017-03" db="EMBL/GenBank/DDBJ databases">
        <title>Genome sequence of Clostridium oryzae DSM 28571.</title>
        <authorList>
            <person name="Poehlein A."/>
            <person name="Daniel R."/>
        </authorList>
    </citation>
    <scope>NUCLEOTIDE SEQUENCE [LARGE SCALE GENOMIC DNA]</scope>
    <source>
        <strain evidence="11 12">DSM 28571</strain>
    </source>
</reference>
<feature type="transmembrane region" description="Helical" evidence="8">
    <location>
        <begin position="170"/>
        <end position="189"/>
    </location>
</feature>
<evidence type="ECO:0000313" key="11">
    <source>
        <dbReference type="EMBL" id="OPJ61435.1"/>
    </source>
</evidence>
<comment type="catalytic activity">
    <reaction evidence="1">
        <text>ATP + protein L-histidine = ADP + protein N-phospho-L-histidine.</text>
        <dbReference type="EC" id="2.7.13.3"/>
    </reaction>
</comment>
<dbReference type="GO" id="GO:0004721">
    <property type="term" value="F:phosphoprotein phosphatase activity"/>
    <property type="evidence" value="ECO:0007669"/>
    <property type="project" value="TreeGrafter"/>
</dbReference>
<dbReference type="Gene3D" id="6.10.340.10">
    <property type="match status" value="1"/>
</dbReference>
<name>A0A1V4INS3_9CLOT</name>
<keyword evidence="5 11" id="KW-0808">Transferase</keyword>
<dbReference type="GO" id="GO:0000155">
    <property type="term" value="F:phosphorelay sensor kinase activity"/>
    <property type="evidence" value="ECO:0007669"/>
    <property type="project" value="InterPro"/>
</dbReference>
<feature type="domain" description="HAMP" evidence="10">
    <location>
        <begin position="191"/>
        <end position="244"/>
    </location>
</feature>
<evidence type="ECO:0000259" key="9">
    <source>
        <dbReference type="PROSITE" id="PS50109"/>
    </source>
</evidence>
<protein>
    <recommendedName>
        <fullName evidence="3">histidine kinase</fullName>
        <ecNumber evidence="3">2.7.13.3</ecNumber>
    </recommendedName>
</protein>
<dbReference type="FunFam" id="1.10.287.130:FF:000001">
    <property type="entry name" value="Two-component sensor histidine kinase"/>
    <property type="match status" value="1"/>
</dbReference>
<dbReference type="SUPFAM" id="SSF55874">
    <property type="entry name" value="ATPase domain of HSP90 chaperone/DNA topoisomerase II/histidine kinase"/>
    <property type="match status" value="1"/>
</dbReference>
<comment type="caution">
    <text evidence="11">The sequence shown here is derived from an EMBL/GenBank/DDBJ whole genome shotgun (WGS) entry which is preliminary data.</text>
</comment>
<dbReference type="InterPro" id="IPR005467">
    <property type="entry name" value="His_kinase_dom"/>
</dbReference>
<dbReference type="SUPFAM" id="SSF47384">
    <property type="entry name" value="Homodimeric domain of signal transducing histidine kinase"/>
    <property type="match status" value="1"/>
</dbReference>
<dbReference type="CDD" id="cd00082">
    <property type="entry name" value="HisKA"/>
    <property type="match status" value="1"/>
</dbReference>
<dbReference type="Gene3D" id="1.10.287.130">
    <property type="match status" value="1"/>
</dbReference>
<dbReference type="InterPro" id="IPR003660">
    <property type="entry name" value="HAMP_dom"/>
</dbReference>
<dbReference type="InterPro" id="IPR003661">
    <property type="entry name" value="HisK_dim/P_dom"/>
</dbReference>
<evidence type="ECO:0000256" key="7">
    <source>
        <dbReference type="ARBA" id="ARBA00023012"/>
    </source>
</evidence>
<dbReference type="Pfam" id="PF02518">
    <property type="entry name" value="HATPase_c"/>
    <property type="match status" value="1"/>
</dbReference>
<keyword evidence="6" id="KW-0418">Kinase</keyword>
<keyword evidence="8" id="KW-0472">Membrane</keyword>
<proteinExistence type="predicted"/>
<keyword evidence="4" id="KW-0597">Phosphoprotein</keyword>
<dbReference type="EMBL" id="MZGV01000022">
    <property type="protein sequence ID" value="OPJ61435.1"/>
    <property type="molecule type" value="Genomic_DNA"/>
</dbReference>
<evidence type="ECO:0000256" key="6">
    <source>
        <dbReference type="ARBA" id="ARBA00022777"/>
    </source>
</evidence>
<dbReference type="RefSeq" id="WP_079424490.1">
    <property type="nucleotide sequence ID" value="NZ_MZGV01000022.1"/>
</dbReference>
<evidence type="ECO:0000259" key="10">
    <source>
        <dbReference type="PROSITE" id="PS50885"/>
    </source>
</evidence>
<evidence type="ECO:0000256" key="8">
    <source>
        <dbReference type="SAM" id="Phobius"/>
    </source>
</evidence>
<organism evidence="11 12">
    <name type="scientific">Clostridium oryzae</name>
    <dbReference type="NCBI Taxonomy" id="1450648"/>
    <lineage>
        <taxon>Bacteria</taxon>
        <taxon>Bacillati</taxon>
        <taxon>Bacillota</taxon>
        <taxon>Clostridia</taxon>
        <taxon>Eubacteriales</taxon>
        <taxon>Clostridiaceae</taxon>
        <taxon>Clostridium</taxon>
    </lineage>
</organism>
<evidence type="ECO:0000256" key="2">
    <source>
        <dbReference type="ARBA" id="ARBA00004370"/>
    </source>
</evidence>
<dbReference type="CDD" id="cd06225">
    <property type="entry name" value="HAMP"/>
    <property type="match status" value="1"/>
</dbReference>
<dbReference type="STRING" id="1450648.CLORY_23010"/>
<accession>A0A1V4INS3</accession>
<dbReference type="PANTHER" id="PTHR45453">
    <property type="entry name" value="PHOSPHATE REGULON SENSOR PROTEIN PHOR"/>
    <property type="match status" value="1"/>
</dbReference>
<dbReference type="InterPro" id="IPR003594">
    <property type="entry name" value="HATPase_dom"/>
</dbReference>
<evidence type="ECO:0000256" key="5">
    <source>
        <dbReference type="ARBA" id="ARBA00022679"/>
    </source>
</evidence>
<evidence type="ECO:0000256" key="3">
    <source>
        <dbReference type="ARBA" id="ARBA00012438"/>
    </source>
</evidence>
<dbReference type="SUPFAM" id="SSF158472">
    <property type="entry name" value="HAMP domain-like"/>
    <property type="match status" value="1"/>
</dbReference>
<dbReference type="Pfam" id="PF00512">
    <property type="entry name" value="HisKA"/>
    <property type="match status" value="1"/>
</dbReference>
<keyword evidence="8" id="KW-0812">Transmembrane</keyword>
<dbReference type="Gene3D" id="3.30.565.10">
    <property type="entry name" value="Histidine kinase-like ATPase, C-terminal domain"/>
    <property type="match status" value="1"/>
</dbReference>
<dbReference type="InterPro" id="IPR036097">
    <property type="entry name" value="HisK_dim/P_sf"/>
</dbReference>
<keyword evidence="8" id="KW-1133">Transmembrane helix</keyword>
<dbReference type="SMART" id="SM00387">
    <property type="entry name" value="HATPase_c"/>
    <property type="match status" value="1"/>
</dbReference>
<dbReference type="InterPro" id="IPR050351">
    <property type="entry name" value="BphY/WalK/GraS-like"/>
</dbReference>
<gene>
    <name evidence="11" type="primary">hssS</name>
    <name evidence="11" type="ORF">CLORY_23010</name>
</gene>
<dbReference type="GO" id="GO:0005886">
    <property type="term" value="C:plasma membrane"/>
    <property type="evidence" value="ECO:0007669"/>
    <property type="project" value="TreeGrafter"/>
</dbReference>
<dbReference type="PROSITE" id="PS50109">
    <property type="entry name" value="HIS_KIN"/>
    <property type="match status" value="1"/>
</dbReference>
<evidence type="ECO:0000256" key="4">
    <source>
        <dbReference type="ARBA" id="ARBA00022553"/>
    </source>
</evidence>
<dbReference type="PANTHER" id="PTHR45453:SF3">
    <property type="entry name" value="HISTIDINE KINASE"/>
    <property type="match status" value="1"/>
</dbReference>
<dbReference type="EC" id="2.7.13.3" evidence="3"/>
<dbReference type="GO" id="GO:0016036">
    <property type="term" value="P:cellular response to phosphate starvation"/>
    <property type="evidence" value="ECO:0007669"/>
    <property type="project" value="TreeGrafter"/>
</dbReference>